<protein>
    <recommendedName>
        <fullName evidence="1">Phosphotyrosine protein phosphatase I domain-containing protein</fullName>
    </recommendedName>
</protein>
<dbReference type="STRING" id="1389489.O159_06050"/>
<feature type="domain" description="Phosphotyrosine protein phosphatase I" evidence="1">
    <location>
        <begin position="3"/>
        <end position="94"/>
    </location>
</feature>
<keyword evidence="3" id="KW-1185">Reference proteome</keyword>
<organism evidence="2 3">
    <name type="scientific">Leifsonia xyli subsp. cynodontis DSM 46306</name>
    <dbReference type="NCBI Taxonomy" id="1389489"/>
    <lineage>
        <taxon>Bacteria</taxon>
        <taxon>Bacillati</taxon>
        <taxon>Actinomycetota</taxon>
        <taxon>Actinomycetes</taxon>
        <taxon>Micrococcales</taxon>
        <taxon>Microbacteriaceae</taxon>
        <taxon>Leifsonia</taxon>
    </lineage>
</organism>
<proteinExistence type="predicted"/>
<dbReference type="InterPro" id="IPR036196">
    <property type="entry name" value="Ptyr_pPase_sf"/>
</dbReference>
<dbReference type="Proteomes" id="UP000016743">
    <property type="component" value="Chromosome"/>
</dbReference>
<dbReference type="AlphaFoldDB" id="U3P788"/>
<gene>
    <name evidence="2" type="ORF">O159_06050</name>
</gene>
<dbReference type="PATRIC" id="fig|1389489.3.peg.586"/>
<evidence type="ECO:0000313" key="2">
    <source>
        <dbReference type="EMBL" id="AGW40792.1"/>
    </source>
</evidence>
<evidence type="ECO:0000313" key="3">
    <source>
        <dbReference type="Proteomes" id="UP000016743"/>
    </source>
</evidence>
<evidence type="ECO:0000259" key="1">
    <source>
        <dbReference type="Pfam" id="PF01451"/>
    </source>
</evidence>
<name>U3P788_LEIXC</name>
<dbReference type="Pfam" id="PF01451">
    <property type="entry name" value="LMWPc"/>
    <property type="match status" value="1"/>
</dbReference>
<sequence>MEPGSREILTRHDADADGFVSTSIRAVDLESYDLILTASEAHRLRVVERDPVLLARTRTLLGFLDPVEDEIVDPYRKSPETYRAMERQIVPAIEAVVAYLLRQRL</sequence>
<dbReference type="EMBL" id="CP006734">
    <property type="protein sequence ID" value="AGW40792.1"/>
    <property type="molecule type" value="Genomic_DNA"/>
</dbReference>
<accession>U3P788</accession>
<dbReference type="eggNOG" id="COG0394">
    <property type="taxonomic scope" value="Bacteria"/>
</dbReference>
<dbReference type="SUPFAM" id="SSF52788">
    <property type="entry name" value="Phosphotyrosine protein phosphatases I"/>
    <property type="match status" value="1"/>
</dbReference>
<dbReference type="InterPro" id="IPR023485">
    <property type="entry name" value="Ptyr_pPase"/>
</dbReference>
<dbReference type="HOGENOM" id="CLU_2233160_0_0_11"/>
<dbReference type="Gene3D" id="3.40.50.2300">
    <property type="match status" value="1"/>
</dbReference>
<reference evidence="2 3" key="1">
    <citation type="journal article" date="2013" name="Genome Announc.">
        <title>Complete Genome Sequence of Leifsonia xyli subsp. cynodontis Strain DSM46306, a Gram-Positive Bacterial Pathogen of Grasses.</title>
        <authorList>
            <person name="Monteiro-Vitorello C.B."/>
            <person name="Zerillo M.M."/>
            <person name="Van Sluys M.A."/>
            <person name="Camargo L.E."/>
            <person name="Kitajima J.P."/>
        </authorList>
    </citation>
    <scope>NUCLEOTIDE SEQUENCE [LARGE SCALE GENOMIC DNA]</scope>
    <source>
        <strain evidence="2 3">DSM 46306</strain>
    </source>
</reference>
<dbReference type="KEGG" id="lxy:O159_06050"/>